<accession>A0A098M349</accession>
<dbReference type="InterPro" id="IPR009057">
    <property type="entry name" value="Homeodomain-like_sf"/>
</dbReference>
<dbReference type="Pfam" id="PF12833">
    <property type="entry name" value="HTH_18"/>
    <property type="match status" value="1"/>
</dbReference>
<dbReference type="PANTHER" id="PTHR43280:SF28">
    <property type="entry name" value="HTH-TYPE TRANSCRIPTIONAL ACTIVATOR RHAS"/>
    <property type="match status" value="1"/>
</dbReference>
<sequence length="406" mass="46965">MPKELGANALFEIPLLDKKDPVKLLQVSYLQQLIRDEWQDLTMVKERLHQIQLTPLTEDEVNLKFVAVQLKLPHGRRNGRQERRDLLHHSYQGLCWETADHDEAIYPINLAANPFMANFLLIGEKDKALDGKTEGFVQELQQNIGNELKLDSVFGMGREVKGLHNIKNGYASSLVSWGHNAVSDQTYDFPVESRRKMAKSIENSDMNSLRDQMEALYPTDKDTPNIVFFHLSLHILLLLSSIARKFECGSTSLQKYIWNCQMTLMDYSTREGLLKKMEELAQLVMEQVRRTRTSDNQHIEAVRKHVEENFSSELSLSYLAELFHVNVPRLSDQFKQHVGISVSNYVTRLRITGAEQLLQQHEIKVNDIARLVGYSDPESFTAYYTKNCGESPMEYRQRYLQKMLQN</sequence>
<dbReference type="AlphaFoldDB" id="A0A098M349"/>
<dbReference type="STRING" id="268407.PWYN_16855"/>
<dbReference type="Gene3D" id="1.10.10.60">
    <property type="entry name" value="Homeodomain-like"/>
    <property type="match status" value="2"/>
</dbReference>
<keyword evidence="2" id="KW-0238">DNA-binding</keyword>
<dbReference type="GO" id="GO:0043565">
    <property type="term" value="F:sequence-specific DNA binding"/>
    <property type="evidence" value="ECO:0007669"/>
    <property type="project" value="InterPro"/>
</dbReference>
<keyword evidence="1" id="KW-0805">Transcription regulation</keyword>
<evidence type="ECO:0000256" key="1">
    <source>
        <dbReference type="ARBA" id="ARBA00023015"/>
    </source>
</evidence>
<feature type="domain" description="HTH araC/xylS-type" evidence="4">
    <location>
        <begin position="300"/>
        <end position="398"/>
    </location>
</feature>
<evidence type="ECO:0000256" key="3">
    <source>
        <dbReference type="ARBA" id="ARBA00023163"/>
    </source>
</evidence>
<name>A0A098M349_9BACL</name>
<keyword evidence="3" id="KW-0804">Transcription</keyword>
<dbReference type="InterPro" id="IPR018060">
    <property type="entry name" value="HTH_AraC"/>
</dbReference>
<dbReference type="Proteomes" id="UP000029734">
    <property type="component" value="Unassembled WGS sequence"/>
</dbReference>
<dbReference type="SUPFAM" id="SSF46689">
    <property type="entry name" value="Homeodomain-like"/>
    <property type="match status" value="2"/>
</dbReference>
<dbReference type="eggNOG" id="COG2207">
    <property type="taxonomic scope" value="Bacteria"/>
</dbReference>
<keyword evidence="6" id="KW-1185">Reference proteome</keyword>
<comment type="caution">
    <text evidence="5">The sequence shown here is derived from an EMBL/GenBank/DDBJ whole genome shotgun (WGS) entry which is preliminary data.</text>
</comment>
<gene>
    <name evidence="5" type="ORF">PWYN_16855</name>
</gene>
<protein>
    <recommendedName>
        <fullName evidence="4">HTH araC/xylS-type domain-containing protein</fullName>
    </recommendedName>
</protein>
<dbReference type="EMBL" id="JQCR01000003">
    <property type="protein sequence ID" value="KGE16411.1"/>
    <property type="molecule type" value="Genomic_DNA"/>
</dbReference>
<dbReference type="PROSITE" id="PS01124">
    <property type="entry name" value="HTH_ARAC_FAMILY_2"/>
    <property type="match status" value="1"/>
</dbReference>
<dbReference type="PROSITE" id="PS00041">
    <property type="entry name" value="HTH_ARAC_FAMILY_1"/>
    <property type="match status" value="1"/>
</dbReference>
<reference evidence="5 6" key="2">
    <citation type="submission" date="2014-10" db="EMBL/GenBank/DDBJ databases">
        <title>Comparative genomics of the Paenibacillus odorifer group.</title>
        <authorList>
            <person name="Tsai Y.-C."/>
            <person name="Martin N."/>
            <person name="Korlach J."/>
            <person name="Wiedmann M."/>
        </authorList>
    </citation>
    <scope>NUCLEOTIDE SEQUENCE [LARGE SCALE GENOMIC DNA]</scope>
    <source>
        <strain evidence="5 6">DSM 18334</strain>
    </source>
</reference>
<dbReference type="SMART" id="SM00342">
    <property type="entry name" value="HTH_ARAC"/>
    <property type="match status" value="1"/>
</dbReference>
<evidence type="ECO:0000313" key="5">
    <source>
        <dbReference type="EMBL" id="KGE16411.1"/>
    </source>
</evidence>
<evidence type="ECO:0000313" key="6">
    <source>
        <dbReference type="Proteomes" id="UP000029734"/>
    </source>
</evidence>
<dbReference type="OrthoDB" id="342399at2"/>
<dbReference type="eggNOG" id="COG4753">
    <property type="taxonomic scope" value="Bacteria"/>
</dbReference>
<dbReference type="PANTHER" id="PTHR43280">
    <property type="entry name" value="ARAC-FAMILY TRANSCRIPTIONAL REGULATOR"/>
    <property type="match status" value="1"/>
</dbReference>
<proteinExistence type="predicted"/>
<organism evidence="5 6">
    <name type="scientific">Paenibacillus wynnii</name>
    <dbReference type="NCBI Taxonomy" id="268407"/>
    <lineage>
        <taxon>Bacteria</taxon>
        <taxon>Bacillati</taxon>
        <taxon>Bacillota</taxon>
        <taxon>Bacilli</taxon>
        <taxon>Bacillales</taxon>
        <taxon>Paenibacillaceae</taxon>
        <taxon>Paenibacillus</taxon>
    </lineage>
</organism>
<reference evidence="5 6" key="1">
    <citation type="submission" date="2014-08" db="EMBL/GenBank/DDBJ databases">
        <authorList>
            <person name="den Bakker H.C."/>
        </authorList>
    </citation>
    <scope>NUCLEOTIDE SEQUENCE [LARGE SCALE GENOMIC DNA]</scope>
    <source>
        <strain evidence="5 6">DSM 18334</strain>
    </source>
</reference>
<evidence type="ECO:0000256" key="2">
    <source>
        <dbReference type="ARBA" id="ARBA00023125"/>
    </source>
</evidence>
<dbReference type="RefSeq" id="WP_036654220.1">
    <property type="nucleotide sequence ID" value="NZ_JQCR01000003.1"/>
</dbReference>
<dbReference type="GO" id="GO:0003700">
    <property type="term" value="F:DNA-binding transcription factor activity"/>
    <property type="evidence" value="ECO:0007669"/>
    <property type="project" value="InterPro"/>
</dbReference>
<dbReference type="InterPro" id="IPR018062">
    <property type="entry name" value="HTH_AraC-typ_CS"/>
</dbReference>
<evidence type="ECO:0000259" key="4">
    <source>
        <dbReference type="PROSITE" id="PS01124"/>
    </source>
</evidence>